<dbReference type="InterPro" id="IPR030679">
    <property type="entry name" value="ABC_ATPase_HisP-typ"/>
</dbReference>
<evidence type="ECO:0000313" key="10">
    <source>
        <dbReference type="EMBL" id="OLS01495.1"/>
    </source>
</evidence>
<evidence type="ECO:0000256" key="1">
    <source>
        <dbReference type="ARBA" id="ARBA00004202"/>
    </source>
</evidence>
<name>A0A1U7M2I6_TISCR</name>
<keyword evidence="7" id="KW-0029">Amino-acid transport</keyword>
<keyword evidence="11" id="KW-1185">Reference proteome</keyword>
<evidence type="ECO:0000313" key="11">
    <source>
        <dbReference type="Proteomes" id="UP000186112"/>
    </source>
</evidence>
<dbReference type="SUPFAM" id="SSF52540">
    <property type="entry name" value="P-loop containing nucleoside triphosphate hydrolases"/>
    <property type="match status" value="1"/>
</dbReference>
<evidence type="ECO:0000259" key="9">
    <source>
        <dbReference type="PROSITE" id="PS50893"/>
    </source>
</evidence>
<dbReference type="PROSITE" id="PS50893">
    <property type="entry name" value="ABC_TRANSPORTER_2"/>
    <property type="match status" value="1"/>
</dbReference>
<dbReference type="InterPro" id="IPR017871">
    <property type="entry name" value="ABC_transporter-like_CS"/>
</dbReference>
<keyword evidence="3" id="KW-0813">Transport</keyword>
<reference evidence="10 11" key="1">
    <citation type="submission" date="2016-02" db="EMBL/GenBank/DDBJ databases">
        <title>Genome sequence of Tissierella creatinophila DSM 6911.</title>
        <authorList>
            <person name="Poehlein A."/>
            <person name="Daniel R."/>
        </authorList>
    </citation>
    <scope>NUCLEOTIDE SEQUENCE [LARGE SCALE GENOMIC DNA]</scope>
    <source>
        <strain evidence="10 11">DSM 6911</strain>
    </source>
</reference>
<dbReference type="PROSITE" id="PS00211">
    <property type="entry name" value="ABC_TRANSPORTER_1"/>
    <property type="match status" value="1"/>
</dbReference>
<sequence length="243" mass="27350">MLKLINITKSFGDNIVLKDLSLEIESDKTTVIIGSSGSGKSTLLRCINMLSEPDAGIFSYKDMTLNFSDKLDRRLEYKFKKLTGMVFQGFNLFPHKTVIENIVLAPITVNSIDKKIAYEEAEILLKQVGLFEKKDQYPHELSGGQQQRIAIARALAMKPDIMLFDEPTSALDPEIELEILKLISKVTKGNFTNIIVTHNMNFAKEISDKVIFLEKGQVLAEGTYEQLNTSDNVRIKQFLNTIG</sequence>
<dbReference type="SMART" id="SM00382">
    <property type="entry name" value="AAA"/>
    <property type="match status" value="1"/>
</dbReference>
<evidence type="ECO:0000256" key="2">
    <source>
        <dbReference type="ARBA" id="ARBA00005417"/>
    </source>
</evidence>
<dbReference type="InterPro" id="IPR027417">
    <property type="entry name" value="P-loop_NTPase"/>
</dbReference>
<accession>A0A1U7M2I6</accession>
<dbReference type="EMBL" id="LTDM01000066">
    <property type="protein sequence ID" value="OLS01495.1"/>
    <property type="molecule type" value="Genomic_DNA"/>
</dbReference>
<dbReference type="GO" id="GO:0015424">
    <property type="term" value="F:ABC-type amino acid transporter activity"/>
    <property type="evidence" value="ECO:0007669"/>
    <property type="project" value="InterPro"/>
</dbReference>
<comment type="similarity">
    <text evidence="2">Belongs to the ABC transporter superfamily.</text>
</comment>
<evidence type="ECO:0000256" key="5">
    <source>
        <dbReference type="ARBA" id="ARBA00022741"/>
    </source>
</evidence>
<organism evidence="10 11">
    <name type="scientific">Tissierella creatinophila DSM 6911</name>
    <dbReference type="NCBI Taxonomy" id="1123403"/>
    <lineage>
        <taxon>Bacteria</taxon>
        <taxon>Bacillati</taxon>
        <taxon>Bacillota</taxon>
        <taxon>Tissierellia</taxon>
        <taxon>Tissierellales</taxon>
        <taxon>Tissierellaceae</taxon>
        <taxon>Tissierella</taxon>
    </lineage>
</organism>
<keyword evidence="4" id="KW-1003">Cell membrane</keyword>
<dbReference type="InterPro" id="IPR003593">
    <property type="entry name" value="AAA+_ATPase"/>
</dbReference>
<dbReference type="GO" id="GO:0005524">
    <property type="term" value="F:ATP binding"/>
    <property type="evidence" value="ECO:0007669"/>
    <property type="project" value="UniProtKB-KW"/>
</dbReference>
<dbReference type="Pfam" id="PF00005">
    <property type="entry name" value="ABC_tran"/>
    <property type="match status" value="1"/>
</dbReference>
<dbReference type="GO" id="GO:0016887">
    <property type="term" value="F:ATP hydrolysis activity"/>
    <property type="evidence" value="ECO:0007669"/>
    <property type="project" value="InterPro"/>
</dbReference>
<gene>
    <name evidence="10" type="primary">artM_2</name>
    <name evidence="10" type="ORF">TICRE_25340</name>
</gene>
<dbReference type="PIRSF" id="PIRSF039085">
    <property type="entry name" value="ABC_ATPase_HisP"/>
    <property type="match status" value="1"/>
</dbReference>
<evidence type="ECO:0000256" key="3">
    <source>
        <dbReference type="ARBA" id="ARBA00022448"/>
    </source>
</evidence>
<keyword evidence="8" id="KW-0472">Membrane</keyword>
<dbReference type="Gene3D" id="3.40.50.300">
    <property type="entry name" value="P-loop containing nucleotide triphosphate hydrolases"/>
    <property type="match status" value="1"/>
</dbReference>
<proteinExistence type="inferred from homology"/>
<keyword evidence="5" id="KW-0547">Nucleotide-binding</keyword>
<dbReference type="Proteomes" id="UP000186112">
    <property type="component" value="Unassembled WGS sequence"/>
</dbReference>
<dbReference type="InterPro" id="IPR003439">
    <property type="entry name" value="ABC_transporter-like_ATP-bd"/>
</dbReference>
<dbReference type="GO" id="GO:0005886">
    <property type="term" value="C:plasma membrane"/>
    <property type="evidence" value="ECO:0007669"/>
    <property type="project" value="UniProtKB-SubCell"/>
</dbReference>
<dbReference type="InterPro" id="IPR050086">
    <property type="entry name" value="MetN_ABC_transporter-like"/>
</dbReference>
<evidence type="ECO:0000256" key="4">
    <source>
        <dbReference type="ARBA" id="ARBA00022475"/>
    </source>
</evidence>
<protein>
    <submittedName>
        <fullName evidence="10">Arginine transport ATP-binding protein ArtM</fullName>
    </submittedName>
</protein>
<dbReference type="RefSeq" id="WP_075728641.1">
    <property type="nucleotide sequence ID" value="NZ_LTDM01000066.1"/>
</dbReference>
<evidence type="ECO:0000256" key="7">
    <source>
        <dbReference type="ARBA" id="ARBA00022970"/>
    </source>
</evidence>
<comment type="caution">
    <text evidence="10">The sequence shown here is derived from an EMBL/GenBank/DDBJ whole genome shotgun (WGS) entry which is preliminary data.</text>
</comment>
<comment type="subcellular location">
    <subcellularLocation>
        <location evidence="1">Cell membrane</location>
        <topology evidence="1">Peripheral membrane protein</topology>
    </subcellularLocation>
</comment>
<evidence type="ECO:0000256" key="6">
    <source>
        <dbReference type="ARBA" id="ARBA00022840"/>
    </source>
</evidence>
<dbReference type="OrthoDB" id="9802185at2"/>
<keyword evidence="6 10" id="KW-0067">ATP-binding</keyword>
<feature type="domain" description="ABC transporter" evidence="9">
    <location>
        <begin position="2"/>
        <end position="240"/>
    </location>
</feature>
<evidence type="ECO:0000256" key="8">
    <source>
        <dbReference type="ARBA" id="ARBA00023136"/>
    </source>
</evidence>
<dbReference type="PANTHER" id="PTHR43166:SF9">
    <property type="entry name" value="GLUTAMATE_ASPARTATE IMPORT ATP-BINDING PROTEIN GLTL"/>
    <property type="match status" value="1"/>
</dbReference>
<dbReference type="AlphaFoldDB" id="A0A1U7M2I6"/>
<dbReference type="PANTHER" id="PTHR43166">
    <property type="entry name" value="AMINO ACID IMPORT ATP-BINDING PROTEIN"/>
    <property type="match status" value="1"/>
</dbReference>